<reference evidence="3 4" key="1">
    <citation type="submission" date="2018-06" db="EMBL/GenBank/DDBJ databases">
        <title>Extensive metabolic versatility and redundancy in microbially diverse, dynamic hydrothermal sediments.</title>
        <authorList>
            <person name="Dombrowski N."/>
            <person name="Teske A."/>
            <person name="Baker B.J."/>
        </authorList>
    </citation>
    <scope>NUCLEOTIDE SEQUENCE [LARGE SCALE GENOMIC DNA]</scope>
    <source>
        <strain evidence="3">B36_G15</strain>
    </source>
</reference>
<name>A0A660SKC9_UNCW3</name>
<dbReference type="SFLD" id="SFLDG01082">
    <property type="entry name" value="B12-binding_domain_containing"/>
    <property type="match status" value="1"/>
</dbReference>
<feature type="domain" description="Radical SAM core" evidence="2">
    <location>
        <begin position="103"/>
        <end position="327"/>
    </location>
</feature>
<evidence type="ECO:0000259" key="2">
    <source>
        <dbReference type="PROSITE" id="PS51918"/>
    </source>
</evidence>
<dbReference type="InterPro" id="IPR007197">
    <property type="entry name" value="rSAM"/>
</dbReference>
<protein>
    <submittedName>
        <fullName evidence="3">Uncharacterized protein</fullName>
    </submittedName>
</protein>
<dbReference type="PROSITE" id="PS51449">
    <property type="entry name" value="MTTASE_N"/>
    <property type="match status" value="1"/>
</dbReference>
<dbReference type="CDD" id="cd01335">
    <property type="entry name" value="Radical_SAM"/>
    <property type="match status" value="1"/>
</dbReference>
<dbReference type="Gene3D" id="3.80.30.20">
    <property type="entry name" value="tm_1862 like domain"/>
    <property type="match status" value="1"/>
</dbReference>
<dbReference type="PROSITE" id="PS51918">
    <property type="entry name" value="RADICAL_SAM"/>
    <property type="match status" value="1"/>
</dbReference>
<dbReference type="Gene3D" id="3.40.50.12160">
    <property type="entry name" value="Methylthiotransferase, N-terminal domain"/>
    <property type="match status" value="1"/>
</dbReference>
<sequence>MRILPDVPEPILYNLGCKVNRYEGECLLRYFEEKKKRVVIVNTCVVTRTAQQKSKRLIRRIQRLHPDREIIATGCLEFYQIPPGVTWLTMAEKESISECYLPLTQRSRYYLKIEDGCDRGCHYCVVARIRGRPRSKPIERIVQEISYAKEVGFAEVVLVGVNLGRYRGGLPFLLSQLGKLPDLPRIRFSSLEPDAITWDLIERIRDLPIAPHIHLSLQHTEARVLESMGREVVALDRIFSLITKIPEVNIGADLIVGYPTEGKREFETLVRRVEELPLVYLHVFPFSPRPKTPAAQLPDSVPMSIKRERVAILRSLSRKKRDSYWRRFLGRTLPAVVEPHNGTYYGLTGNYLRIRLSEPIGARSVLVRIDRLEGDELIGSCRCVTS</sequence>
<dbReference type="SMART" id="SM00729">
    <property type="entry name" value="Elp3"/>
    <property type="match status" value="1"/>
</dbReference>
<proteinExistence type="predicted"/>
<dbReference type="GO" id="GO:0051539">
    <property type="term" value="F:4 iron, 4 sulfur cluster binding"/>
    <property type="evidence" value="ECO:0007669"/>
    <property type="project" value="UniProtKB-KW"/>
</dbReference>
<gene>
    <name evidence="3" type="ORF">DRP53_04615</name>
</gene>
<dbReference type="Pfam" id="PF04055">
    <property type="entry name" value="Radical_SAM"/>
    <property type="match status" value="1"/>
</dbReference>
<dbReference type="Pfam" id="PF00919">
    <property type="entry name" value="UPF0004"/>
    <property type="match status" value="1"/>
</dbReference>
<evidence type="ECO:0000313" key="3">
    <source>
        <dbReference type="EMBL" id="RKX70576.1"/>
    </source>
</evidence>
<dbReference type="GO" id="GO:0005829">
    <property type="term" value="C:cytosol"/>
    <property type="evidence" value="ECO:0007669"/>
    <property type="project" value="TreeGrafter"/>
</dbReference>
<accession>A0A660SKC9</accession>
<dbReference type="PANTHER" id="PTHR43837">
    <property type="entry name" value="RIBOSOMAL PROTEIN S12 METHYLTHIOTRANSFERASE RIMO"/>
    <property type="match status" value="1"/>
</dbReference>
<dbReference type="PANTHER" id="PTHR43837:SF1">
    <property type="entry name" value="RIBOSOMAL PROTEIN US12 METHYLTHIOTRANSFERASE RIMO"/>
    <property type="match status" value="1"/>
</dbReference>
<comment type="caution">
    <text evidence="3">The sequence shown here is derived from an EMBL/GenBank/DDBJ whole genome shotgun (WGS) entry which is preliminary data.</text>
</comment>
<dbReference type="InterPro" id="IPR058240">
    <property type="entry name" value="rSAM_sf"/>
</dbReference>
<dbReference type="GO" id="GO:0046872">
    <property type="term" value="F:metal ion binding"/>
    <property type="evidence" value="ECO:0007669"/>
    <property type="project" value="UniProtKB-KW"/>
</dbReference>
<dbReference type="EMBL" id="QNBE01000035">
    <property type="protein sequence ID" value="RKX70576.1"/>
    <property type="molecule type" value="Genomic_DNA"/>
</dbReference>
<organism evidence="3 4">
    <name type="scientific">candidate division WOR-3 bacterium</name>
    <dbReference type="NCBI Taxonomy" id="2052148"/>
    <lineage>
        <taxon>Bacteria</taxon>
        <taxon>Bacteria division WOR-3</taxon>
    </lineage>
</organism>
<dbReference type="InterPro" id="IPR013848">
    <property type="entry name" value="Methylthiotransferase_N"/>
</dbReference>
<evidence type="ECO:0000259" key="1">
    <source>
        <dbReference type="PROSITE" id="PS51449"/>
    </source>
</evidence>
<dbReference type="GO" id="GO:0035599">
    <property type="term" value="F:aspartic acid methylthiotransferase activity"/>
    <property type="evidence" value="ECO:0007669"/>
    <property type="project" value="TreeGrafter"/>
</dbReference>
<dbReference type="SUPFAM" id="SSF102114">
    <property type="entry name" value="Radical SAM enzymes"/>
    <property type="match status" value="1"/>
</dbReference>
<dbReference type="InterPro" id="IPR006638">
    <property type="entry name" value="Elp3/MiaA/NifB-like_rSAM"/>
</dbReference>
<dbReference type="InterPro" id="IPR023404">
    <property type="entry name" value="rSAM_horseshoe"/>
</dbReference>
<dbReference type="AlphaFoldDB" id="A0A660SKC9"/>
<dbReference type="InterPro" id="IPR005840">
    <property type="entry name" value="Ribosomal_uS12_MeSTrfase_RimO"/>
</dbReference>
<evidence type="ECO:0000313" key="4">
    <source>
        <dbReference type="Proteomes" id="UP000268469"/>
    </source>
</evidence>
<dbReference type="Proteomes" id="UP000268469">
    <property type="component" value="Unassembled WGS sequence"/>
</dbReference>
<feature type="domain" description="MTTase N-terminal" evidence="1">
    <location>
        <begin position="8"/>
        <end position="105"/>
    </location>
</feature>
<dbReference type="SFLD" id="SFLDS00029">
    <property type="entry name" value="Radical_SAM"/>
    <property type="match status" value="1"/>
</dbReference>
<dbReference type="InterPro" id="IPR038135">
    <property type="entry name" value="Methylthiotransferase_N_sf"/>
</dbReference>